<dbReference type="Proteomes" id="UP000287352">
    <property type="component" value="Unassembled WGS sequence"/>
</dbReference>
<dbReference type="InterPro" id="IPR016024">
    <property type="entry name" value="ARM-type_fold"/>
</dbReference>
<comment type="caution">
    <text evidence="1">The sequence shown here is derived from an EMBL/GenBank/DDBJ whole genome shotgun (WGS) entry which is preliminary data.</text>
</comment>
<proteinExistence type="predicted"/>
<reference evidence="2" key="1">
    <citation type="submission" date="2018-12" db="EMBL/GenBank/DDBJ databases">
        <title>Tengunoibacter tsumagoiensis gen. nov., sp. nov., Dictyobacter kobayashii sp. nov., D. alpinus sp. nov., and D. joshuensis sp. nov. and description of Dictyobacteraceae fam. nov. within the order Ktedonobacterales isolated from Tengu-no-mugimeshi.</title>
        <authorList>
            <person name="Wang C.M."/>
            <person name="Zheng Y."/>
            <person name="Sakai Y."/>
            <person name="Toyoda A."/>
            <person name="Minakuchi Y."/>
            <person name="Abe K."/>
            <person name="Yokota A."/>
            <person name="Yabe S."/>
        </authorList>
    </citation>
    <scope>NUCLEOTIDE SEQUENCE [LARGE SCALE GENOMIC DNA]</scope>
    <source>
        <strain evidence="2">Uno3</strain>
    </source>
</reference>
<keyword evidence="2" id="KW-1185">Reference proteome</keyword>
<name>A0A401ZZU9_9CHLR</name>
<evidence type="ECO:0000313" key="1">
    <source>
        <dbReference type="EMBL" id="GCE12398.1"/>
    </source>
</evidence>
<dbReference type="Gene3D" id="1.25.10.10">
    <property type="entry name" value="Leucine-rich Repeat Variant"/>
    <property type="match status" value="1"/>
</dbReference>
<dbReference type="AlphaFoldDB" id="A0A401ZZU9"/>
<dbReference type="InterPro" id="IPR011989">
    <property type="entry name" value="ARM-like"/>
</dbReference>
<dbReference type="EMBL" id="BIFR01000001">
    <property type="protein sequence ID" value="GCE12398.1"/>
    <property type="molecule type" value="Genomic_DNA"/>
</dbReference>
<dbReference type="OrthoDB" id="2077833at2"/>
<dbReference type="SUPFAM" id="SSF48371">
    <property type="entry name" value="ARM repeat"/>
    <property type="match status" value="2"/>
</dbReference>
<gene>
    <name evidence="1" type="ORF">KTT_22570</name>
</gene>
<dbReference type="RefSeq" id="WP_126580027.1">
    <property type="nucleotide sequence ID" value="NZ_BIFR01000001.1"/>
</dbReference>
<evidence type="ECO:0000313" key="2">
    <source>
        <dbReference type="Proteomes" id="UP000287352"/>
    </source>
</evidence>
<protein>
    <submittedName>
        <fullName evidence="1">Uncharacterized protein</fullName>
    </submittedName>
</protein>
<sequence length="1064" mass="120982">MTLEQLLQECAQMTYADRMRHMVEVGRLAVSDESVRQTIVALAEGDVYQRTLAVQSCHGSRNSEGAALALLDRSRSVRALAVNIVPLLCSDGQVLDLLEQIGLDLKVTVISRLKTLRRQAPVDSYVEALAARQDIHLRRFLPLASPEVVQRHLSQMLERFHSTHWHRLVRYHPQLAFAYLQQQSAMKTDRDLPFVQVLNTVLPTLVSVDPDLALELVRTTLKHTPLAHLAFTPLILKRPQEMAELVLASNEQVRTNSFNKVAHKLNTDALLALEERGLISIHSYKFKRFNPEQRLALYNAFRRGWRNEEGILHLTWVAALPGELRRLEARRHLDLPILATRPLVRLRYAGLLPWEEARMVVESALRSKEAEMRSVALQALIEATRYQKAALPAALQLVLQRRNEQDPVRREMMLALAALPSSCWHEEHLPSLAQIIRDALDAADLSDETAQAIGKLVIFLLPLYPVWCAEQLALIYRERNLVHTFYLDRVLSDREIPYIASALQPLLHAWQARENAYQLLALGSIFGCRLRVFNELAEVLTTLLEQTRSQYVASSAARLLQQYQYNRLLALVPGLLERDESYIVIPAIAECLHRKRQDLLTPYLGQRTFTGKFTSGQVHIVLNFYDGFYRWTPEQQEIFARTLLALTHDNAQPTTVLQNVIQRLIAMPTIHPQSVIQFANDTRQPVRDTTLRALSWMDEGQGVPTLLEAMNDDRARVAIYALRRILLAMPPHEALSILRTMPLRQVTVAKEVVRLIGDLATEESYQELLHLTQRDLHRDVRVALLRSLWPYLERDETWDVLTKAASLPESGPALGVVNIPIDGLSLKAQQRLTNLFTILLTHPDPEVRIATLNRCAFYPFRDPDHTLYACLLQLMQSHLPDERSTAAQAAFAIYTGNDASLVGDTVRHLLANRQTLQSMLNAFVHNLSTNRKYLLPTTRSIHAVLAEDPLTLSWRLQILFWGLPWSEVIQEIIQMGPQLHADALSTVLNLIWPISRRPDADLAELENALATQADERLRRIALSALIAQTQQARGWSDEHIQRLQHYQLDSSPLVAAAAQFTFPV</sequence>
<organism evidence="1 2">
    <name type="scientific">Tengunoibacter tsumagoiensis</name>
    <dbReference type="NCBI Taxonomy" id="2014871"/>
    <lineage>
        <taxon>Bacteria</taxon>
        <taxon>Bacillati</taxon>
        <taxon>Chloroflexota</taxon>
        <taxon>Ktedonobacteria</taxon>
        <taxon>Ktedonobacterales</taxon>
        <taxon>Dictyobacteraceae</taxon>
        <taxon>Tengunoibacter</taxon>
    </lineage>
</organism>
<accession>A0A401ZZU9</accession>